<evidence type="ECO:0000256" key="16">
    <source>
        <dbReference type="PROSITE-ProRule" id="PRU00740"/>
    </source>
</evidence>
<dbReference type="SUPFAM" id="SSF50044">
    <property type="entry name" value="SH3-domain"/>
    <property type="match status" value="1"/>
</dbReference>
<dbReference type="GO" id="GO:0046872">
    <property type="term" value="F:metal ion binding"/>
    <property type="evidence" value="ECO:0007669"/>
    <property type="project" value="InterPro"/>
</dbReference>
<dbReference type="Gene3D" id="3.30.700.40">
    <property type="match status" value="1"/>
</dbReference>
<comment type="subcellular location">
    <subcellularLocation>
        <location evidence="2">Endosome membrane</location>
        <topology evidence="2">Single-pass type I membrane protein</topology>
    </subcellularLocation>
    <subcellularLocation>
        <location evidence="16">Lysosome membrane</location>
        <topology evidence="16">Single-pass type I membrane protein</topology>
    </subcellularLocation>
</comment>
<dbReference type="InterPro" id="IPR005482">
    <property type="entry name" value="Biotin_COase_C"/>
</dbReference>
<feature type="transmembrane region" description="Helical" evidence="18">
    <location>
        <begin position="1032"/>
        <end position="1055"/>
    </location>
</feature>
<feature type="compositionally biased region" description="Polar residues" evidence="17">
    <location>
        <begin position="780"/>
        <end position="789"/>
    </location>
</feature>
<evidence type="ECO:0000256" key="18">
    <source>
        <dbReference type="SAM" id="Phobius"/>
    </source>
</evidence>
<evidence type="ECO:0000256" key="11">
    <source>
        <dbReference type="ARBA" id="ARBA00022989"/>
    </source>
</evidence>
<dbReference type="GO" id="GO:0010008">
    <property type="term" value="C:endosome membrane"/>
    <property type="evidence" value="ECO:0007669"/>
    <property type="project" value="UniProtKB-SubCell"/>
</dbReference>
<keyword evidence="13" id="KW-0325">Glycoprotein</keyword>
<dbReference type="SMART" id="SM00233">
    <property type="entry name" value="PH"/>
    <property type="match status" value="1"/>
</dbReference>
<dbReference type="PROSITE" id="PS50975">
    <property type="entry name" value="ATP_GRASP"/>
    <property type="match status" value="1"/>
</dbReference>
<dbReference type="SUPFAM" id="SSF51246">
    <property type="entry name" value="Rudiment single hybrid motif"/>
    <property type="match status" value="1"/>
</dbReference>
<evidence type="ECO:0000256" key="10">
    <source>
        <dbReference type="ARBA" id="ARBA00022840"/>
    </source>
</evidence>
<keyword evidence="24" id="KW-1185">Reference proteome</keyword>
<evidence type="ECO:0000313" key="24">
    <source>
        <dbReference type="Proteomes" id="UP000031443"/>
    </source>
</evidence>
<keyword evidence="4" id="KW-0436">Ligase</keyword>
<evidence type="ECO:0000259" key="21">
    <source>
        <dbReference type="PROSITE" id="PS50975"/>
    </source>
</evidence>
<keyword evidence="10 15" id="KW-0067">ATP-binding</keyword>
<dbReference type="SUPFAM" id="SSF48065">
    <property type="entry name" value="DBL homology domain (DH-domain)"/>
    <property type="match status" value="1"/>
</dbReference>
<feature type="disulfide bond" evidence="16">
    <location>
        <begin position="989"/>
        <end position="1026"/>
    </location>
</feature>
<proteinExistence type="inferred from homology"/>
<keyword evidence="14" id="KW-0092">Biotin</keyword>
<dbReference type="PANTHER" id="PTHR18866">
    <property type="entry name" value="CARBOXYLASE:PYRUVATE/ACETYL-COA/PROPIONYL-COA CARBOXYLASE"/>
    <property type="match status" value="1"/>
</dbReference>
<dbReference type="InterPro" id="IPR050856">
    <property type="entry name" value="Biotin_carboxylase_complex"/>
</dbReference>
<dbReference type="InterPro" id="IPR011764">
    <property type="entry name" value="Biotin_carboxylation_dom"/>
</dbReference>
<dbReference type="PANTHER" id="PTHR18866:SF33">
    <property type="entry name" value="METHYLCROTONOYL-COA CARBOXYLASE SUBUNIT ALPHA, MITOCHONDRIAL-RELATED"/>
    <property type="match status" value="1"/>
</dbReference>
<dbReference type="FunFam" id="3.30.470.20:FF:000028">
    <property type="entry name" value="Methylcrotonoyl-CoA carboxylase subunit alpha, mitochondrial"/>
    <property type="match status" value="1"/>
</dbReference>
<dbReference type="InterPro" id="IPR005481">
    <property type="entry name" value="BC-like_N"/>
</dbReference>
<keyword evidence="12 16" id="KW-0472">Membrane</keyword>
<dbReference type="GO" id="GO:0005739">
    <property type="term" value="C:mitochondrion"/>
    <property type="evidence" value="ECO:0007669"/>
    <property type="project" value="TreeGrafter"/>
</dbReference>
<comment type="caution">
    <text evidence="16">Lacks conserved residue(s) required for the propagation of feature annotation.</text>
</comment>
<dbReference type="EMBL" id="KB593548">
    <property type="protein sequence ID" value="EMP25196.1"/>
    <property type="molecule type" value="Genomic_DNA"/>
</dbReference>
<feature type="compositionally biased region" description="Basic and acidic residues" evidence="17">
    <location>
        <begin position="305"/>
        <end position="320"/>
    </location>
</feature>
<dbReference type="PROSITE" id="PS00741">
    <property type="entry name" value="DH_1"/>
    <property type="match status" value="1"/>
</dbReference>
<keyword evidence="11 18" id="KW-1133">Transmembrane helix</keyword>
<feature type="compositionally biased region" description="Low complexity" evidence="17">
    <location>
        <begin position="288"/>
        <end position="301"/>
    </location>
</feature>
<dbReference type="CDD" id="cd11857">
    <property type="entry name" value="SH3_DBS"/>
    <property type="match status" value="1"/>
</dbReference>
<dbReference type="Gene3D" id="3.30.1490.20">
    <property type="entry name" value="ATP-grasp fold, A domain"/>
    <property type="match status" value="1"/>
</dbReference>
<dbReference type="InterPro" id="IPR005479">
    <property type="entry name" value="CPAse_ATP-bd"/>
</dbReference>
<feature type="region of interest" description="Disordered" evidence="17">
    <location>
        <begin position="384"/>
        <end position="403"/>
    </location>
</feature>
<dbReference type="SUPFAM" id="SSF52440">
    <property type="entry name" value="PreATP-grasp domain"/>
    <property type="match status" value="1"/>
</dbReference>
<dbReference type="Proteomes" id="UP000031443">
    <property type="component" value="Unassembled WGS sequence"/>
</dbReference>
<keyword evidence="16" id="KW-1015">Disulfide bond</keyword>
<dbReference type="InterPro" id="IPR001849">
    <property type="entry name" value="PH_domain"/>
</dbReference>
<dbReference type="InterPro" id="IPR011993">
    <property type="entry name" value="PH-like_dom_sf"/>
</dbReference>
<dbReference type="PROSITE" id="PS51407">
    <property type="entry name" value="LAMP_3"/>
    <property type="match status" value="1"/>
</dbReference>
<keyword evidence="6 16" id="KW-0812">Transmembrane</keyword>
<evidence type="ECO:0000259" key="22">
    <source>
        <dbReference type="PROSITE" id="PS50979"/>
    </source>
</evidence>
<evidence type="ECO:0000313" key="23">
    <source>
        <dbReference type="EMBL" id="EMP25196.1"/>
    </source>
</evidence>
<dbReference type="Pfam" id="PF00289">
    <property type="entry name" value="Biotin_carb_N"/>
    <property type="match status" value="1"/>
</dbReference>
<dbReference type="GO" id="GO:0005524">
    <property type="term" value="F:ATP binding"/>
    <property type="evidence" value="ECO:0007669"/>
    <property type="project" value="UniProtKB-UniRule"/>
</dbReference>
<dbReference type="Gene3D" id="3.40.50.20">
    <property type="match status" value="1"/>
</dbReference>
<dbReference type="InterPro" id="IPR011053">
    <property type="entry name" value="Single_hybrid_motif"/>
</dbReference>
<dbReference type="eggNOG" id="KOG0238">
    <property type="taxonomic scope" value="Eukaryota"/>
</dbReference>
<dbReference type="InterPro" id="IPR000089">
    <property type="entry name" value="Biotin_lipoyl"/>
</dbReference>
<evidence type="ECO:0000256" key="9">
    <source>
        <dbReference type="ARBA" id="ARBA00022753"/>
    </source>
</evidence>
<dbReference type="Pfam" id="PF02786">
    <property type="entry name" value="CPSase_L_D2"/>
    <property type="match status" value="1"/>
</dbReference>
<evidence type="ECO:0000259" key="19">
    <source>
        <dbReference type="PROSITE" id="PS50003"/>
    </source>
</evidence>
<dbReference type="PROSITE" id="PS50010">
    <property type="entry name" value="DH_2"/>
    <property type="match status" value="1"/>
</dbReference>
<keyword evidence="9" id="KW-0967">Endosome</keyword>
<organism evidence="23 24">
    <name type="scientific">Chelonia mydas</name>
    <name type="common">Green sea-turtle</name>
    <name type="synonym">Chelonia agassizi</name>
    <dbReference type="NCBI Taxonomy" id="8469"/>
    <lineage>
        <taxon>Eukaryota</taxon>
        <taxon>Metazoa</taxon>
        <taxon>Chordata</taxon>
        <taxon>Craniata</taxon>
        <taxon>Vertebrata</taxon>
        <taxon>Euteleostomi</taxon>
        <taxon>Archelosauria</taxon>
        <taxon>Testudinata</taxon>
        <taxon>Testudines</taxon>
        <taxon>Cryptodira</taxon>
        <taxon>Durocryptodira</taxon>
        <taxon>Americhelydia</taxon>
        <taxon>Chelonioidea</taxon>
        <taxon>Cheloniidae</taxon>
        <taxon>Chelonia</taxon>
    </lineage>
</organism>
<feature type="domain" description="Biotin carboxylation" evidence="22">
    <location>
        <begin position="1062"/>
        <end position="1518"/>
    </location>
</feature>
<dbReference type="GO" id="GO:0005085">
    <property type="term" value="F:guanyl-nucleotide exchange factor activity"/>
    <property type="evidence" value="ECO:0007669"/>
    <property type="project" value="UniProtKB-KW"/>
</dbReference>
<feature type="region of interest" description="Disordered" evidence="17">
    <location>
        <begin position="285"/>
        <end position="337"/>
    </location>
</feature>
<feature type="region of interest" description="Disordered" evidence="17">
    <location>
        <begin position="780"/>
        <end position="808"/>
    </location>
</feature>
<dbReference type="SUPFAM" id="SSF50729">
    <property type="entry name" value="PH domain-like"/>
    <property type="match status" value="1"/>
</dbReference>
<evidence type="ECO:0000256" key="17">
    <source>
        <dbReference type="SAM" id="MobiDB-lite"/>
    </source>
</evidence>
<dbReference type="GO" id="GO:0035556">
    <property type="term" value="P:intracellular signal transduction"/>
    <property type="evidence" value="ECO:0007669"/>
    <property type="project" value="InterPro"/>
</dbReference>
<evidence type="ECO:0000259" key="20">
    <source>
        <dbReference type="PROSITE" id="PS50010"/>
    </source>
</evidence>
<evidence type="ECO:0000256" key="13">
    <source>
        <dbReference type="ARBA" id="ARBA00023180"/>
    </source>
</evidence>
<feature type="domain" description="ATP-grasp" evidence="21">
    <location>
        <begin position="1181"/>
        <end position="1378"/>
    </location>
</feature>
<dbReference type="GO" id="GO:0005765">
    <property type="term" value="C:lysosomal membrane"/>
    <property type="evidence" value="ECO:0007669"/>
    <property type="project" value="UniProtKB-SubCell"/>
</dbReference>
<evidence type="ECO:0000256" key="4">
    <source>
        <dbReference type="ARBA" id="ARBA00022598"/>
    </source>
</evidence>
<evidence type="ECO:0000256" key="5">
    <source>
        <dbReference type="ARBA" id="ARBA00022658"/>
    </source>
</evidence>
<comment type="similarity">
    <text evidence="16">Belongs to the LAMP family.</text>
</comment>
<dbReference type="SUPFAM" id="SSF56059">
    <property type="entry name" value="Glutathione synthetase ATP-binding domain-like"/>
    <property type="match status" value="1"/>
</dbReference>
<feature type="compositionally biased region" description="Basic and acidic residues" evidence="17">
    <location>
        <begin position="392"/>
        <end position="403"/>
    </location>
</feature>
<keyword evidence="16" id="KW-0458">Lysosome</keyword>
<evidence type="ECO:0000256" key="14">
    <source>
        <dbReference type="ARBA" id="ARBA00023267"/>
    </source>
</evidence>
<evidence type="ECO:0000256" key="12">
    <source>
        <dbReference type="ARBA" id="ARBA00023136"/>
    </source>
</evidence>
<name>M7AJE1_CHEMY</name>
<dbReference type="InterPro" id="IPR002000">
    <property type="entry name" value="Lysosome-assoc_membr_glycop"/>
</dbReference>
<evidence type="ECO:0000256" key="3">
    <source>
        <dbReference type="ARBA" id="ARBA00022553"/>
    </source>
</evidence>
<feature type="domain" description="PH" evidence="19">
    <location>
        <begin position="140"/>
        <end position="262"/>
    </location>
</feature>
<dbReference type="CDD" id="cd06850">
    <property type="entry name" value="biotinyl_domain"/>
    <property type="match status" value="1"/>
</dbReference>
<gene>
    <name evidence="23" type="ORF">UY3_17731</name>
</gene>
<protein>
    <submittedName>
        <fullName evidence="23">Methylcrotonoyl-CoA carboxylase subunit alpha</fullName>
    </submittedName>
</protein>
<dbReference type="PROSITE" id="PS00867">
    <property type="entry name" value="CPSASE_2"/>
    <property type="match status" value="1"/>
</dbReference>
<dbReference type="Pfam" id="PF00621">
    <property type="entry name" value="RhoGEF"/>
    <property type="match status" value="1"/>
</dbReference>
<dbReference type="PROSITE" id="PS50003">
    <property type="entry name" value="PH_DOMAIN"/>
    <property type="match status" value="1"/>
</dbReference>
<evidence type="ECO:0000256" key="7">
    <source>
        <dbReference type="ARBA" id="ARBA00022729"/>
    </source>
</evidence>
<sequence length="1761" mass="195189">MPVAHSRHTPAWSRQEILDLLGLWRGEALQAQLRTSHRNEDIYERIAREMQEKGCHRDQWRYGLKDCQRKLDHKLSLDAYLLKPVQRITKYQLLLKEMLKCSKNSEGTAELEEALATMLDIIKSVNDSMHQIAITGYEGDVHELGKLLMQGSFNVWTDHKKGHSKVKDLARFKPMQRHLFLYTKILLFCKKRDENTDGHEKSPSYSFKNSLKMSTVGITENVKGDNKKFEIWYNGREEVYIIQASSVELKNIWISEIRKVLTGQLEACREASQLHQRITESVYHAPMNSSNSTRYSRKSSSMYENKSEPSNRETSNDRSRNSSPSTRQKRADASTSLNLECSALARKRFTLQGLSNRRAPPKADASTSLNLECSALARKRFTLQGLSNRRAPPKDPESKEREVTRRFSLASSISTTVTTSALTKDAFENTILAQTKCNASSITRPVPRSASQTGWPSRQMPSLDTFEDFEAIPSSTDELSNSSDMEEEANPNNVILFTPISLMGAKVQNWNRVQISLKFRGSNLLRVEGSYETCFPESLTPENGDLVHFVQEGENGQWLVKKLASEKSDWVPSSVLQPAEGDSNSILRKNNAGHFIKDCTKSLQHKDIVEIRKIPTEIISSFRAAFLSCHADVGNYEMELKSTPQSTLFLQRTTSAQSVSPYQITSSSHAVTTLFSSRTSNIITTPLSQRTSVVTATQTTNHNPVTTASAPNMTTQARENSTQLTSKVTHLILTTTVAGKKTTAKPPLPTNETTTHVRVTTTGQTSNKTTIQRTEKTTLPTNQTTHSRVTTTAAAKKTTAKPTSPTNQTTTLAVTTTATTKKTAVKTTTQPTKQTTHTAAKTTARTNMTTIHPGNQTTRPATTATVGPTLAPNTSSPTTGAYNVSNGSVNCIKASMGLELIVQNSKTQKKGYFNIDPSITQTSGSCGNLQSNLNLTFNGGFISFTFVKKDRVYYISTVEASLKIPSVGSWHNVTSKQLFTATVGNSFKCLSKQMVNLADNFQLLTVNTQLQAFAIVGNQFGKVEECAADFNIIFPAIGFFVIFIAGILALILYAVCLKQRRNIEKVLIANRGEIACRVMRTARKMGVKSVAVYSDADKNSMHVAMADEAYFIGPAASQQSYLAMEKIIRVAKISTAQAIHPGYGFLSENTEFAELCKQEGIIFIGPPSSAIRDMGIKSTSKAIMSAAGVPIIEGYHGEDQSDECLKEHARRIGYPVMIKAVRGGGGKGMRIAQSEKEFLDQLESARREAKKSFNDDAVLIEKFVDNPRHVEVQVFGDQHGNAVYLFERDCSVQRRHQKIIEEAPGPEIEPEVRRKLGEAAVKAAKAVNYVGAGTVEFIMDSQHNFYFMEMNTRLQVEHPVTEMITGTDLVEWQLRVNGKLLYYLQVAAGEKIPLMQEEIELSGHAFEARIYAEDPNNNFMPGAGPLLHLSTPPPDSFTRIETGVRQGDEVSVHYDPMIAKLVVWAEDRQAALRKLRYSLHQYNIVGLSTNIDFLLSLSGHPQFEAGNVHTNFISQYHDELFPAKQATPNEILCQAALGLILREKMITDAFRVQSGDKFSPFASSSGRRINISYTRKLTLLDGENNVDITIDYNHDGSYNMQIKDKAFHVSGDISKEGDSTYLRCTVNGSVCKSKLVILDNTICLFSLKGSAQIGLPIPKYLSGASATGTQGGAVAPMTGTIEKIFVKAGDKVQAGDPLMIMIAMKMEIWAIANLLVKSHRLLQQRNQTVVFLLTYPITFQDVFIKTTAMGSKKATLTMSVE</sequence>
<dbReference type="InterPro" id="IPR013815">
    <property type="entry name" value="ATP_grasp_subdomain_1"/>
</dbReference>
<dbReference type="Gene3D" id="3.30.470.20">
    <property type="entry name" value="ATP-grasp fold, B domain"/>
    <property type="match status" value="1"/>
</dbReference>
<dbReference type="Gene3D" id="2.30.29.30">
    <property type="entry name" value="Pleckstrin-homology domain (PH domain)/Phosphotyrosine-binding domain (PTB)"/>
    <property type="match status" value="1"/>
</dbReference>
<dbReference type="Pfam" id="PF00364">
    <property type="entry name" value="Biotin_lipoyl"/>
    <property type="match status" value="1"/>
</dbReference>
<dbReference type="FunFam" id="3.30.1490.20:FF:000003">
    <property type="entry name" value="acetyl-CoA carboxylase isoform X1"/>
    <property type="match status" value="1"/>
</dbReference>
<keyword evidence="3" id="KW-0597">Phosphoprotein</keyword>
<dbReference type="InterPro" id="IPR000219">
    <property type="entry name" value="DH_dom"/>
</dbReference>
<dbReference type="Gene3D" id="2.40.160.110">
    <property type="match status" value="1"/>
</dbReference>
<dbReference type="SMART" id="SM00878">
    <property type="entry name" value="Biotin_carb_C"/>
    <property type="match status" value="1"/>
</dbReference>
<dbReference type="InterPro" id="IPR035534">
    <property type="entry name" value="DBS_PH"/>
</dbReference>
<dbReference type="SUPFAM" id="SSF51230">
    <property type="entry name" value="Single hybrid motif"/>
    <property type="match status" value="1"/>
</dbReference>
<evidence type="ECO:0000256" key="15">
    <source>
        <dbReference type="PROSITE-ProRule" id="PRU00409"/>
    </source>
</evidence>
<reference evidence="24" key="1">
    <citation type="journal article" date="2013" name="Nat. Genet.">
        <title>The draft genomes of soft-shell turtle and green sea turtle yield insights into the development and evolution of the turtle-specific body plan.</title>
        <authorList>
            <person name="Wang Z."/>
            <person name="Pascual-Anaya J."/>
            <person name="Zadissa A."/>
            <person name="Li W."/>
            <person name="Niimura Y."/>
            <person name="Huang Z."/>
            <person name="Li C."/>
            <person name="White S."/>
            <person name="Xiong Z."/>
            <person name="Fang D."/>
            <person name="Wang B."/>
            <person name="Ming Y."/>
            <person name="Chen Y."/>
            <person name="Zheng Y."/>
            <person name="Kuraku S."/>
            <person name="Pignatelli M."/>
            <person name="Herrero J."/>
            <person name="Beal K."/>
            <person name="Nozawa M."/>
            <person name="Li Q."/>
            <person name="Wang J."/>
            <person name="Zhang H."/>
            <person name="Yu L."/>
            <person name="Shigenobu S."/>
            <person name="Wang J."/>
            <person name="Liu J."/>
            <person name="Flicek P."/>
            <person name="Searle S."/>
            <person name="Wang J."/>
            <person name="Kuratani S."/>
            <person name="Yin Y."/>
            <person name="Aken B."/>
            <person name="Zhang G."/>
            <person name="Irie N."/>
        </authorList>
    </citation>
    <scope>NUCLEOTIDE SEQUENCE [LARGE SCALE GENOMIC DNA]</scope>
</reference>
<dbReference type="InterPro" id="IPR036028">
    <property type="entry name" value="SH3-like_dom_sf"/>
</dbReference>
<dbReference type="InterPro" id="IPR035532">
    <property type="entry name" value="DBS_SH3"/>
</dbReference>
<dbReference type="Gene3D" id="1.20.900.10">
    <property type="entry name" value="Dbl homology (DH) domain"/>
    <property type="match status" value="1"/>
</dbReference>
<evidence type="ECO:0000256" key="2">
    <source>
        <dbReference type="ARBA" id="ARBA00004530"/>
    </source>
</evidence>
<dbReference type="STRING" id="8469.M7AJE1"/>
<dbReference type="InterPro" id="IPR048528">
    <property type="entry name" value="Lamp2-like_luminal"/>
</dbReference>
<feature type="region of interest" description="Disordered" evidence="17">
    <location>
        <begin position="849"/>
        <end position="881"/>
    </location>
</feature>
<comment type="cofactor">
    <cofactor evidence="1">
        <name>biotin</name>
        <dbReference type="ChEBI" id="CHEBI:57586"/>
    </cofactor>
</comment>
<accession>M7AJE1</accession>
<dbReference type="InterPro" id="IPR011054">
    <property type="entry name" value="Rudment_hybrid_motif"/>
</dbReference>
<dbReference type="Pfam" id="PF22697">
    <property type="entry name" value="SOS1_NGEF_PH"/>
    <property type="match status" value="1"/>
</dbReference>
<evidence type="ECO:0000256" key="6">
    <source>
        <dbReference type="ARBA" id="ARBA00022692"/>
    </source>
</evidence>
<evidence type="ECO:0000256" key="8">
    <source>
        <dbReference type="ARBA" id="ARBA00022741"/>
    </source>
</evidence>
<dbReference type="GO" id="GO:0004485">
    <property type="term" value="F:methylcrotonoyl-CoA carboxylase activity"/>
    <property type="evidence" value="ECO:0007669"/>
    <property type="project" value="TreeGrafter"/>
</dbReference>
<dbReference type="Gene3D" id="2.40.50.100">
    <property type="match status" value="1"/>
</dbReference>
<dbReference type="CDD" id="cd01227">
    <property type="entry name" value="PH_Dbs"/>
    <property type="match status" value="1"/>
</dbReference>
<dbReference type="InterPro" id="IPR055251">
    <property type="entry name" value="SOS1_NGEF_PH"/>
</dbReference>
<dbReference type="PROSITE" id="PS50979">
    <property type="entry name" value="BC"/>
    <property type="match status" value="1"/>
</dbReference>
<keyword evidence="7" id="KW-0732">Signal</keyword>
<dbReference type="FunFam" id="2.30.29.30:FF:000078">
    <property type="entry name" value="Guanine nucleotide exchange factor DBS"/>
    <property type="match status" value="1"/>
</dbReference>
<dbReference type="Pfam" id="PF01299">
    <property type="entry name" value="Lamp2-like_luminal"/>
    <property type="match status" value="1"/>
</dbReference>
<dbReference type="InterPro" id="IPR016185">
    <property type="entry name" value="PreATP-grasp_dom_sf"/>
</dbReference>
<keyword evidence="5" id="KW-0344">Guanine-nucleotide releasing factor</keyword>
<dbReference type="FunFam" id="3.40.50.20:FF:000010">
    <property type="entry name" value="Propionyl-CoA carboxylase subunit alpha"/>
    <property type="match status" value="1"/>
</dbReference>
<dbReference type="Pfam" id="PF02785">
    <property type="entry name" value="Biotin_carb_C"/>
    <property type="match status" value="1"/>
</dbReference>
<feature type="domain" description="DH" evidence="20">
    <location>
        <begin position="64"/>
        <end position="128"/>
    </location>
</feature>
<feature type="compositionally biased region" description="Low complexity" evidence="17">
    <location>
        <begin position="790"/>
        <end position="808"/>
    </location>
</feature>
<evidence type="ECO:0000256" key="1">
    <source>
        <dbReference type="ARBA" id="ARBA00001953"/>
    </source>
</evidence>
<dbReference type="InterPro" id="IPR001331">
    <property type="entry name" value="GDS_CDC24_CS"/>
</dbReference>
<dbReference type="InterPro" id="IPR035899">
    <property type="entry name" value="DBL_dom_sf"/>
</dbReference>
<keyword evidence="8 15" id="KW-0547">Nucleotide-binding</keyword>
<dbReference type="PRINTS" id="PR00336">
    <property type="entry name" value="LYSASSOCTDMP"/>
</dbReference>
<dbReference type="InterPro" id="IPR011761">
    <property type="entry name" value="ATP-grasp"/>
</dbReference>